<accession>A0AAN9MW74</accession>
<evidence type="ECO:0000313" key="2">
    <source>
        <dbReference type="EMBL" id="KAK7361091.1"/>
    </source>
</evidence>
<proteinExistence type="predicted"/>
<keyword evidence="3" id="KW-1185">Reference proteome</keyword>
<sequence length="189" mass="20990">MTMEPGNCMKLHSPYDEGSQPEPDNHITCGFPFRDISNGMLNVILIGTLILSTRKHKSLRPAKHVFKSCPNLCEEIQSTPCTISAGKEYMKTLLSQIIVKRITQPIPFNLDDDDCAHPAHNQCHAGYSDVDDQAHDTLGDDDDSPNSEINQSHQGYRDIDDQPYAIDVDDDDMSSCAQIQPPTGDINPH</sequence>
<name>A0AAN9MW74_CANGL</name>
<dbReference type="EMBL" id="JAYMYQ010000001">
    <property type="protein sequence ID" value="KAK7361091.1"/>
    <property type="molecule type" value="Genomic_DNA"/>
</dbReference>
<comment type="caution">
    <text evidence="2">The sequence shown here is derived from an EMBL/GenBank/DDBJ whole genome shotgun (WGS) entry which is preliminary data.</text>
</comment>
<reference evidence="2 3" key="1">
    <citation type="submission" date="2024-01" db="EMBL/GenBank/DDBJ databases">
        <title>The genomes of 5 underutilized Papilionoideae crops provide insights into root nodulation and disease resistanc.</title>
        <authorList>
            <person name="Jiang F."/>
        </authorList>
    </citation>
    <scope>NUCLEOTIDE SEQUENCE [LARGE SCALE GENOMIC DNA]</scope>
    <source>
        <strain evidence="2">LVBAO_FW01</strain>
        <tissue evidence="2">Leaves</tissue>
    </source>
</reference>
<evidence type="ECO:0000256" key="1">
    <source>
        <dbReference type="SAM" id="MobiDB-lite"/>
    </source>
</evidence>
<evidence type="ECO:0000313" key="3">
    <source>
        <dbReference type="Proteomes" id="UP001367508"/>
    </source>
</evidence>
<feature type="region of interest" description="Disordered" evidence="1">
    <location>
        <begin position="126"/>
        <end position="189"/>
    </location>
</feature>
<dbReference type="Proteomes" id="UP001367508">
    <property type="component" value="Unassembled WGS sequence"/>
</dbReference>
<organism evidence="2 3">
    <name type="scientific">Canavalia gladiata</name>
    <name type="common">Sword bean</name>
    <name type="synonym">Dolichos gladiatus</name>
    <dbReference type="NCBI Taxonomy" id="3824"/>
    <lineage>
        <taxon>Eukaryota</taxon>
        <taxon>Viridiplantae</taxon>
        <taxon>Streptophyta</taxon>
        <taxon>Embryophyta</taxon>
        <taxon>Tracheophyta</taxon>
        <taxon>Spermatophyta</taxon>
        <taxon>Magnoliopsida</taxon>
        <taxon>eudicotyledons</taxon>
        <taxon>Gunneridae</taxon>
        <taxon>Pentapetalae</taxon>
        <taxon>rosids</taxon>
        <taxon>fabids</taxon>
        <taxon>Fabales</taxon>
        <taxon>Fabaceae</taxon>
        <taxon>Papilionoideae</taxon>
        <taxon>50 kb inversion clade</taxon>
        <taxon>NPAAA clade</taxon>
        <taxon>indigoferoid/millettioid clade</taxon>
        <taxon>Phaseoleae</taxon>
        <taxon>Canavalia</taxon>
    </lineage>
</organism>
<feature type="region of interest" description="Disordered" evidence="1">
    <location>
        <begin position="1"/>
        <end position="21"/>
    </location>
</feature>
<protein>
    <submittedName>
        <fullName evidence="2">Uncharacterized protein</fullName>
    </submittedName>
</protein>
<dbReference type="AlphaFoldDB" id="A0AAN9MW74"/>
<gene>
    <name evidence="2" type="ORF">VNO77_03123</name>
</gene>